<reference evidence="5" key="1">
    <citation type="journal article" date="2021" name="BMC Genomics">
        <title>Chromosome-level genome assembly and manually-curated proteome of model necrotroph Parastagonospora nodorum Sn15 reveals a genome-wide trove of candidate effector homologs, and redundancy of virulence-related functions within an accessory chromosome.</title>
        <authorList>
            <person name="Bertazzoni S."/>
            <person name="Jones D.A.B."/>
            <person name="Phan H.T."/>
            <person name="Tan K.-C."/>
            <person name="Hane J.K."/>
        </authorList>
    </citation>
    <scope>NUCLEOTIDE SEQUENCE [LARGE SCALE GENOMIC DNA]</scope>
    <source>
        <strain evidence="5">SN15 / ATCC MYA-4574 / FGSC 10173)</strain>
    </source>
</reference>
<evidence type="ECO:0000256" key="2">
    <source>
        <dbReference type="ARBA" id="ARBA00023002"/>
    </source>
</evidence>
<dbReference type="InterPro" id="IPR036291">
    <property type="entry name" value="NAD(P)-bd_dom_sf"/>
</dbReference>
<dbReference type="PANTHER" id="PTHR47706">
    <property type="entry name" value="NMRA-LIKE FAMILY PROTEIN"/>
    <property type="match status" value="1"/>
</dbReference>
<protein>
    <recommendedName>
        <fullName evidence="3">NmrA-like domain-containing protein</fullName>
    </recommendedName>
</protein>
<evidence type="ECO:0000256" key="1">
    <source>
        <dbReference type="ARBA" id="ARBA00022857"/>
    </source>
</evidence>
<sequence>MANTRITVIGNWELCIAIVNALVPITFHRENLKCQVSVLTYPSQTLGLPPHVSPYAVDHKTSDFSPKSLKEAFEGQDLVISTMSGGDFELQISIIDALVAAGVKRFIPHEFGHDTLSQGIQARIPKYAGRAKVLEHLQNNISPATPGFDWIGIATGYILDASLIRGDMGFDMKWHSATIHGIGTEPFAASSLERVGQVVVQVVQHWSDINSHYIYAAGIITSANEVLRAAERATGQEWTVGNHDVQDGVREGMSRIQRGFPDAGLALLERSILYDEELNASAPFQSQSSNGVLQLQPESVDTIVQTAYHDLQEHGKPGCGCSS</sequence>
<dbReference type="Pfam" id="PF05368">
    <property type="entry name" value="NmrA"/>
    <property type="match status" value="1"/>
</dbReference>
<organism evidence="4 5">
    <name type="scientific">Phaeosphaeria nodorum (strain SN15 / ATCC MYA-4574 / FGSC 10173)</name>
    <name type="common">Glume blotch fungus</name>
    <name type="synonym">Parastagonospora nodorum</name>
    <dbReference type="NCBI Taxonomy" id="321614"/>
    <lineage>
        <taxon>Eukaryota</taxon>
        <taxon>Fungi</taxon>
        <taxon>Dikarya</taxon>
        <taxon>Ascomycota</taxon>
        <taxon>Pezizomycotina</taxon>
        <taxon>Dothideomycetes</taxon>
        <taxon>Pleosporomycetidae</taxon>
        <taxon>Pleosporales</taxon>
        <taxon>Pleosporineae</taxon>
        <taxon>Phaeosphaeriaceae</taxon>
        <taxon>Parastagonospora</taxon>
    </lineage>
</organism>
<dbReference type="VEuPathDB" id="FungiDB:JI435_147700"/>
<dbReference type="SUPFAM" id="SSF51735">
    <property type="entry name" value="NAD(P)-binding Rossmann-fold domains"/>
    <property type="match status" value="1"/>
</dbReference>
<dbReference type="OMA" id="WHSATIH"/>
<dbReference type="PANTHER" id="PTHR47706:SF10">
    <property type="entry name" value="NMRA-LIKE DOMAIN-CONTAINING PROTEIN"/>
    <property type="match status" value="1"/>
</dbReference>
<keyword evidence="5" id="KW-1185">Reference proteome</keyword>
<keyword evidence="2" id="KW-0560">Oxidoreductase</keyword>
<dbReference type="InterPro" id="IPR051609">
    <property type="entry name" value="NmrA/Isoflavone_reductase-like"/>
</dbReference>
<feature type="domain" description="NmrA-like" evidence="3">
    <location>
        <begin position="66"/>
        <end position="237"/>
    </location>
</feature>
<dbReference type="EMBL" id="CP069042">
    <property type="protein sequence ID" value="QRD06206.1"/>
    <property type="molecule type" value="Genomic_DNA"/>
</dbReference>
<dbReference type="InterPro" id="IPR008030">
    <property type="entry name" value="NmrA-like"/>
</dbReference>
<dbReference type="OrthoDB" id="9984533at2759"/>
<dbReference type="Proteomes" id="UP000663193">
    <property type="component" value="Chromosome 20"/>
</dbReference>
<name>A0A7U2IAG0_PHANO</name>
<proteinExistence type="predicted"/>
<gene>
    <name evidence="4" type="ORF">JI435_147700</name>
</gene>
<evidence type="ECO:0000259" key="3">
    <source>
        <dbReference type="Pfam" id="PF05368"/>
    </source>
</evidence>
<evidence type="ECO:0000313" key="4">
    <source>
        <dbReference type="EMBL" id="QRD06206.1"/>
    </source>
</evidence>
<dbReference type="AlphaFoldDB" id="A0A7U2IAG0"/>
<dbReference type="GO" id="GO:0016491">
    <property type="term" value="F:oxidoreductase activity"/>
    <property type="evidence" value="ECO:0007669"/>
    <property type="project" value="UniProtKB-KW"/>
</dbReference>
<dbReference type="Gene3D" id="3.40.50.720">
    <property type="entry name" value="NAD(P)-binding Rossmann-like Domain"/>
    <property type="match status" value="1"/>
</dbReference>
<accession>A0A7U2IAG0</accession>
<evidence type="ECO:0000313" key="5">
    <source>
        <dbReference type="Proteomes" id="UP000663193"/>
    </source>
</evidence>
<keyword evidence="1" id="KW-0521">NADP</keyword>